<proteinExistence type="inferred from homology"/>
<dbReference type="RefSeq" id="WP_343798057.1">
    <property type="nucleotide sequence ID" value="NZ_BAAADJ010000017.1"/>
</dbReference>
<reference evidence="6" key="1">
    <citation type="journal article" date="2019" name="Int. J. Syst. Evol. Microbiol.">
        <title>The Global Catalogue of Microorganisms (GCM) 10K type strain sequencing project: providing services to taxonomists for standard genome sequencing and annotation.</title>
        <authorList>
            <consortium name="The Broad Institute Genomics Platform"/>
            <consortium name="The Broad Institute Genome Sequencing Center for Infectious Disease"/>
            <person name="Wu L."/>
            <person name="Ma J."/>
        </authorList>
    </citation>
    <scope>NUCLEOTIDE SEQUENCE [LARGE SCALE GENOMIC DNA]</scope>
    <source>
        <strain evidence="6">JCM 9731</strain>
    </source>
</reference>
<protein>
    <submittedName>
        <fullName evidence="5">NUDIX hydrolase</fullName>
    </submittedName>
</protein>
<dbReference type="PRINTS" id="PR00502">
    <property type="entry name" value="NUDIXFAMILY"/>
</dbReference>
<organism evidence="5 6">
    <name type="scientific">Bacillus carboniphilus</name>
    <dbReference type="NCBI Taxonomy" id="86663"/>
    <lineage>
        <taxon>Bacteria</taxon>
        <taxon>Bacillati</taxon>
        <taxon>Bacillota</taxon>
        <taxon>Bacilli</taxon>
        <taxon>Bacillales</taxon>
        <taxon>Bacillaceae</taxon>
        <taxon>Bacillus</taxon>
    </lineage>
</organism>
<dbReference type="InterPro" id="IPR020476">
    <property type="entry name" value="Nudix_hydrolase"/>
</dbReference>
<evidence type="ECO:0000259" key="4">
    <source>
        <dbReference type="PROSITE" id="PS51462"/>
    </source>
</evidence>
<accession>A0ABP3FXN0</accession>
<comment type="similarity">
    <text evidence="3">Belongs to the Nudix hydrolase family.</text>
</comment>
<dbReference type="InterPro" id="IPR000086">
    <property type="entry name" value="NUDIX_hydrolase_dom"/>
</dbReference>
<gene>
    <name evidence="5" type="ORF">GCM10008967_16440</name>
</gene>
<dbReference type="GO" id="GO:0016787">
    <property type="term" value="F:hydrolase activity"/>
    <property type="evidence" value="ECO:0007669"/>
    <property type="project" value="UniProtKB-KW"/>
</dbReference>
<name>A0ABP3FXN0_9BACI</name>
<dbReference type="PANTHER" id="PTHR43046:SF14">
    <property type="entry name" value="MUTT_NUDIX FAMILY PROTEIN"/>
    <property type="match status" value="1"/>
</dbReference>
<dbReference type="Gene3D" id="3.90.79.10">
    <property type="entry name" value="Nucleoside Triphosphate Pyrophosphohydrolase"/>
    <property type="match status" value="1"/>
</dbReference>
<keyword evidence="6" id="KW-1185">Reference proteome</keyword>
<feature type="domain" description="Nudix hydrolase" evidence="4">
    <location>
        <begin position="5"/>
        <end position="138"/>
    </location>
</feature>
<evidence type="ECO:0000256" key="3">
    <source>
        <dbReference type="RuleBase" id="RU003476"/>
    </source>
</evidence>
<dbReference type="Pfam" id="PF00293">
    <property type="entry name" value="NUDIX"/>
    <property type="match status" value="1"/>
</dbReference>
<evidence type="ECO:0000313" key="5">
    <source>
        <dbReference type="EMBL" id="GAA0326617.1"/>
    </source>
</evidence>
<dbReference type="SUPFAM" id="SSF55811">
    <property type="entry name" value="Nudix"/>
    <property type="match status" value="1"/>
</dbReference>
<dbReference type="Proteomes" id="UP001500782">
    <property type="component" value="Unassembled WGS sequence"/>
</dbReference>
<keyword evidence="2 3" id="KW-0378">Hydrolase</keyword>
<dbReference type="EMBL" id="BAAADJ010000017">
    <property type="protein sequence ID" value="GAA0326617.1"/>
    <property type="molecule type" value="Genomic_DNA"/>
</dbReference>
<dbReference type="PANTHER" id="PTHR43046">
    <property type="entry name" value="GDP-MANNOSE MANNOSYL HYDROLASE"/>
    <property type="match status" value="1"/>
</dbReference>
<evidence type="ECO:0000256" key="1">
    <source>
        <dbReference type="ARBA" id="ARBA00001946"/>
    </source>
</evidence>
<evidence type="ECO:0000256" key="2">
    <source>
        <dbReference type="ARBA" id="ARBA00022801"/>
    </source>
</evidence>
<dbReference type="InterPro" id="IPR015797">
    <property type="entry name" value="NUDIX_hydrolase-like_dom_sf"/>
</dbReference>
<dbReference type="PROSITE" id="PS00893">
    <property type="entry name" value="NUDIX_BOX"/>
    <property type="match status" value="1"/>
</dbReference>
<comment type="caution">
    <text evidence="5">The sequence shown here is derived from an EMBL/GenBank/DDBJ whole genome shotgun (WGS) entry which is preliminary data.</text>
</comment>
<evidence type="ECO:0000313" key="6">
    <source>
        <dbReference type="Proteomes" id="UP001500782"/>
    </source>
</evidence>
<dbReference type="InterPro" id="IPR020084">
    <property type="entry name" value="NUDIX_hydrolase_CS"/>
</dbReference>
<sequence length="158" mass="17380">MKRGNVWLGVSGLVTDDLGRFLVVKKRYSGLKGQWSFPAGFVNEGETLDQAAIREVQEETGIRAEIEGCIGIRTGVIKETISDNLIIFKLKASDTTITIQEKEISTAAFVDPKILVESVDSSLLVKHFANQLGTALLKGDYQSNPGDHFGYSSYHLFL</sequence>
<dbReference type="PROSITE" id="PS51462">
    <property type="entry name" value="NUDIX"/>
    <property type="match status" value="1"/>
</dbReference>
<comment type="cofactor">
    <cofactor evidence="1">
        <name>Mg(2+)</name>
        <dbReference type="ChEBI" id="CHEBI:18420"/>
    </cofactor>
</comment>